<organism evidence="7 8">
    <name type="scientific">Schistosoma rodhaini</name>
    <dbReference type="NCBI Taxonomy" id="6188"/>
    <lineage>
        <taxon>Eukaryota</taxon>
        <taxon>Metazoa</taxon>
        <taxon>Spiralia</taxon>
        <taxon>Lophotrochozoa</taxon>
        <taxon>Platyhelminthes</taxon>
        <taxon>Trematoda</taxon>
        <taxon>Digenea</taxon>
        <taxon>Strigeidida</taxon>
        <taxon>Schistosomatoidea</taxon>
        <taxon>Schistosomatidae</taxon>
        <taxon>Schistosoma</taxon>
    </lineage>
</organism>
<reference evidence="7" key="1">
    <citation type="submission" date="2022-06" db="EMBL/GenBank/DDBJ databases">
        <authorList>
            <person name="Berger JAMES D."/>
            <person name="Berger JAMES D."/>
        </authorList>
    </citation>
    <scope>NUCLEOTIDE SEQUENCE [LARGE SCALE GENOMIC DNA]</scope>
</reference>
<feature type="transmembrane region" description="Helical" evidence="5">
    <location>
        <begin position="264"/>
        <end position="290"/>
    </location>
</feature>
<evidence type="ECO:0000256" key="3">
    <source>
        <dbReference type="ARBA" id="ARBA00022989"/>
    </source>
</evidence>
<dbReference type="Proteomes" id="UP000050792">
    <property type="component" value="Unassembled WGS sequence"/>
</dbReference>
<dbReference type="GO" id="GO:0004930">
    <property type="term" value="F:G protein-coupled receptor activity"/>
    <property type="evidence" value="ECO:0007669"/>
    <property type="project" value="InterPro"/>
</dbReference>
<evidence type="ECO:0000256" key="5">
    <source>
        <dbReference type="SAM" id="Phobius"/>
    </source>
</evidence>
<keyword evidence="3 5" id="KW-1133">Transmembrane helix</keyword>
<dbReference type="WBParaSite" id="SRDH1_5010.1">
    <property type="protein sequence ID" value="SRDH1_5010.1"/>
    <property type="gene ID" value="SRDH1_5010"/>
</dbReference>
<evidence type="ECO:0000256" key="2">
    <source>
        <dbReference type="ARBA" id="ARBA00022692"/>
    </source>
</evidence>
<keyword evidence="7" id="KW-1185">Reference proteome</keyword>
<dbReference type="Gene3D" id="1.20.1070.10">
    <property type="entry name" value="Rhodopsin 7-helix transmembrane proteins"/>
    <property type="match status" value="1"/>
</dbReference>
<feature type="transmembrane region" description="Helical" evidence="5">
    <location>
        <begin position="172"/>
        <end position="200"/>
    </location>
</feature>
<dbReference type="InterPro" id="IPR017452">
    <property type="entry name" value="GPCR_Rhodpsn_7TM"/>
</dbReference>
<feature type="transmembrane region" description="Helical" evidence="5">
    <location>
        <begin position="82"/>
        <end position="104"/>
    </location>
</feature>
<dbReference type="InterPro" id="IPR000276">
    <property type="entry name" value="GPCR_Rhodpsn"/>
</dbReference>
<proteinExistence type="predicted"/>
<evidence type="ECO:0000313" key="7">
    <source>
        <dbReference type="Proteomes" id="UP000050792"/>
    </source>
</evidence>
<protein>
    <recommendedName>
        <fullName evidence="6">G-protein coupled receptors family 1 profile domain-containing protein</fullName>
    </recommendedName>
</protein>
<dbReference type="AlphaFoldDB" id="A0AA85FJF3"/>
<comment type="subcellular location">
    <subcellularLocation>
        <location evidence="1">Membrane</location>
    </subcellularLocation>
</comment>
<evidence type="ECO:0000259" key="6">
    <source>
        <dbReference type="PROSITE" id="PS50262"/>
    </source>
</evidence>
<accession>A0AA85FJF3</accession>
<keyword evidence="4 5" id="KW-0472">Membrane</keyword>
<dbReference type="SUPFAM" id="SSF81321">
    <property type="entry name" value="Family A G protein-coupled receptor-like"/>
    <property type="match status" value="1"/>
</dbReference>
<dbReference type="PROSITE" id="PS50262">
    <property type="entry name" value="G_PROTEIN_RECEP_F1_2"/>
    <property type="match status" value="1"/>
</dbReference>
<dbReference type="GO" id="GO:0016020">
    <property type="term" value="C:membrane"/>
    <property type="evidence" value="ECO:0007669"/>
    <property type="project" value="UniProtKB-SubCell"/>
</dbReference>
<feature type="transmembrane region" description="Helical" evidence="5">
    <location>
        <begin position="144"/>
        <end position="165"/>
    </location>
</feature>
<evidence type="ECO:0000313" key="8">
    <source>
        <dbReference type="WBParaSite" id="SRDH1_5010.1"/>
    </source>
</evidence>
<evidence type="ECO:0000256" key="1">
    <source>
        <dbReference type="ARBA" id="ARBA00004370"/>
    </source>
</evidence>
<reference evidence="8" key="2">
    <citation type="submission" date="2023-11" db="UniProtKB">
        <authorList>
            <consortium name="WormBaseParasite"/>
        </authorList>
    </citation>
    <scope>IDENTIFICATION</scope>
</reference>
<feature type="transmembrane region" description="Helical" evidence="5">
    <location>
        <begin position="51"/>
        <end position="75"/>
    </location>
</feature>
<sequence>MMENLTGQFRNTPWDTYEGCDSSFINTSNLIIQNDPLSCGVSMLLGAWSGYLLPVISILGLISNTFISAVTFIQIKLMPRHMIYMAFIAIMNSITNIIYGWLWLFSAKGLPFITKGEVYFIVNNVSPMVCRIHRFIYSSVSTCMGNLLVCAGLDRFFCIYFPILFNKLPKYYVWFACGTVHLLSFLMMLPVLFISGWYVVESKIQCSLEPNQYAVRLYHALFSNLGCVQSLILVGVNLAFLLRIRKHVKDTATRKMSMTDRRQLHTTVFFLVYSASYTLTSIPQAVAYIIGRYSDIRNALNQSKFAIQIANIFWNLHFTRELFDFFIYFKYFKPFRLVVLDICRPCYKPKMNDTKQKV</sequence>
<feature type="domain" description="G-protein coupled receptors family 1 profile" evidence="6">
    <location>
        <begin position="63"/>
        <end position="328"/>
    </location>
</feature>
<keyword evidence="2 5" id="KW-0812">Transmembrane</keyword>
<name>A0AA85FJF3_9TREM</name>
<dbReference type="Pfam" id="PF00001">
    <property type="entry name" value="7tm_1"/>
    <property type="match status" value="1"/>
</dbReference>
<evidence type="ECO:0000256" key="4">
    <source>
        <dbReference type="ARBA" id="ARBA00023136"/>
    </source>
</evidence>
<feature type="transmembrane region" description="Helical" evidence="5">
    <location>
        <begin position="220"/>
        <end position="244"/>
    </location>
</feature>